<organism evidence="2 3">
    <name type="scientific">Plakobranchus ocellatus</name>
    <dbReference type="NCBI Taxonomy" id="259542"/>
    <lineage>
        <taxon>Eukaryota</taxon>
        <taxon>Metazoa</taxon>
        <taxon>Spiralia</taxon>
        <taxon>Lophotrochozoa</taxon>
        <taxon>Mollusca</taxon>
        <taxon>Gastropoda</taxon>
        <taxon>Heterobranchia</taxon>
        <taxon>Euthyneura</taxon>
        <taxon>Panpulmonata</taxon>
        <taxon>Sacoglossa</taxon>
        <taxon>Placobranchoidea</taxon>
        <taxon>Plakobranchidae</taxon>
        <taxon>Plakobranchus</taxon>
    </lineage>
</organism>
<accession>A0AAV4DUM4</accession>
<name>A0AAV4DUM4_9GAST</name>
<gene>
    <name evidence="2" type="ORF">PoB_007421900</name>
</gene>
<feature type="region of interest" description="Disordered" evidence="1">
    <location>
        <begin position="59"/>
        <end position="96"/>
    </location>
</feature>
<dbReference type="Proteomes" id="UP000735302">
    <property type="component" value="Unassembled WGS sequence"/>
</dbReference>
<feature type="compositionally biased region" description="Basic and acidic residues" evidence="1">
    <location>
        <begin position="81"/>
        <end position="96"/>
    </location>
</feature>
<sequence length="96" mass="10541">MGRNSSPIIRHRGSQSAPLASIASDGFHNKVISGFQAVRQARVPVAGLEPCDRRVPADLRAESLATVPPTPRQLGRQTDNQADRQTDRKTDRQAER</sequence>
<reference evidence="2 3" key="1">
    <citation type="journal article" date="2021" name="Elife">
        <title>Chloroplast acquisition without the gene transfer in kleptoplastic sea slugs, Plakobranchus ocellatus.</title>
        <authorList>
            <person name="Maeda T."/>
            <person name="Takahashi S."/>
            <person name="Yoshida T."/>
            <person name="Shimamura S."/>
            <person name="Takaki Y."/>
            <person name="Nagai Y."/>
            <person name="Toyoda A."/>
            <person name="Suzuki Y."/>
            <person name="Arimoto A."/>
            <person name="Ishii H."/>
            <person name="Satoh N."/>
            <person name="Nishiyama T."/>
            <person name="Hasebe M."/>
            <person name="Maruyama T."/>
            <person name="Minagawa J."/>
            <person name="Obokata J."/>
            <person name="Shigenobu S."/>
        </authorList>
    </citation>
    <scope>NUCLEOTIDE SEQUENCE [LARGE SCALE GENOMIC DNA]</scope>
</reference>
<proteinExistence type="predicted"/>
<keyword evidence="3" id="KW-1185">Reference proteome</keyword>
<evidence type="ECO:0000313" key="3">
    <source>
        <dbReference type="Proteomes" id="UP000735302"/>
    </source>
</evidence>
<comment type="caution">
    <text evidence="2">The sequence shown here is derived from an EMBL/GenBank/DDBJ whole genome shotgun (WGS) entry which is preliminary data.</text>
</comment>
<evidence type="ECO:0000256" key="1">
    <source>
        <dbReference type="SAM" id="MobiDB-lite"/>
    </source>
</evidence>
<evidence type="ECO:0000313" key="2">
    <source>
        <dbReference type="EMBL" id="GFO47714.1"/>
    </source>
</evidence>
<dbReference type="AlphaFoldDB" id="A0AAV4DUM4"/>
<protein>
    <submittedName>
        <fullName evidence="2">Uncharacterized protein</fullName>
    </submittedName>
</protein>
<dbReference type="EMBL" id="BLXT01008342">
    <property type="protein sequence ID" value="GFO47714.1"/>
    <property type="molecule type" value="Genomic_DNA"/>
</dbReference>